<sequence>MCAVLKADRMGSCSRRGSDWCGIKAGAEGDVIDVASVDNGLAAIIVLRAGASILAWVLQPSF</sequence>
<keyword evidence="2" id="KW-1185">Reference proteome</keyword>
<gene>
    <name evidence="1" type="ORF">RCOM_0300510</name>
</gene>
<dbReference type="EMBL" id="EQ974585">
    <property type="protein sequence ID" value="EEF28637.1"/>
    <property type="molecule type" value="Genomic_DNA"/>
</dbReference>
<dbReference type="AlphaFoldDB" id="B9T681"/>
<dbReference type="Proteomes" id="UP000008311">
    <property type="component" value="Unassembled WGS sequence"/>
</dbReference>
<proteinExistence type="predicted"/>
<protein>
    <submittedName>
        <fullName evidence="1">Uncharacterized protein</fullName>
    </submittedName>
</protein>
<reference evidence="2" key="1">
    <citation type="journal article" date="2010" name="Nat. Biotechnol.">
        <title>Draft genome sequence of the oilseed species Ricinus communis.</title>
        <authorList>
            <person name="Chan A.P."/>
            <person name="Crabtree J."/>
            <person name="Zhao Q."/>
            <person name="Lorenzi H."/>
            <person name="Orvis J."/>
            <person name="Puiu D."/>
            <person name="Melake-Berhan A."/>
            <person name="Jones K.M."/>
            <person name="Redman J."/>
            <person name="Chen G."/>
            <person name="Cahoon E.B."/>
            <person name="Gedil M."/>
            <person name="Stanke M."/>
            <person name="Haas B.J."/>
            <person name="Wortman J.R."/>
            <person name="Fraser-Liggett C.M."/>
            <person name="Ravel J."/>
            <person name="Rabinowicz P.D."/>
        </authorList>
    </citation>
    <scope>NUCLEOTIDE SEQUENCE [LARGE SCALE GENOMIC DNA]</scope>
    <source>
        <strain evidence="2">cv. Hale</strain>
    </source>
</reference>
<organism evidence="1 2">
    <name type="scientific">Ricinus communis</name>
    <name type="common">Castor bean</name>
    <dbReference type="NCBI Taxonomy" id="3988"/>
    <lineage>
        <taxon>Eukaryota</taxon>
        <taxon>Viridiplantae</taxon>
        <taxon>Streptophyta</taxon>
        <taxon>Embryophyta</taxon>
        <taxon>Tracheophyta</taxon>
        <taxon>Spermatophyta</taxon>
        <taxon>Magnoliopsida</taxon>
        <taxon>eudicotyledons</taxon>
        <taxon>Gunneridae</taxon>
        <taxon>Pentapetalae</taxon>
        <taxon>rosids</taxon>
        <taxon>fabids</taxon>
        <taxon>Malpighiales</taxon>
        <taxon>Euphorbiaceae</taxon>
        <taxon>Acalyphoideae</taxon>
        <taxon>Acalypheae</taxon>
        <taxon>Ricinus</taxon>
    </lineage>
</organism>
<name>B9T681_RICCO</name>
<dbReference type="InParanoid" id="B9T681"/>
<evidence type="ECO:0000313" key="1">
    <source>
        <dbReference type="EMBL" id="EEF28637.1"/>
    </source>
</evidence>
<accession>B9T681</accession>
<evidence type="ECO:0000313" key="2">
    <source>
        <dbReference type="Proteomes" id="UP000008311"/>
    </source>
</evidence>